<comment type="subcellular location">
    <subcellularLocation>
        <location evidence="1">Peroxisome</location>
    </subcellularLocation>
</comment>
<keyword evidence="6" id="KW-0442">Lipid degradation</keyword>
<keyword evidence="8" id="KW-0520">NAD</keyword>
<evidence type="ECO:0000256" key="5">
    <source>
        <dbReference type="ARBA" id="ARBA00022832"/>
    </source>
</evidence>
<proteinExistence type="inferred from homology"/>
<dbReference type="FunFam" id="3.40.50.720:FF:000009">
    <property type="entry name" value="Fatty oxidation complex, alpha subunit"/>
    <property type="match status" value="1"/>
</dbReference>
<dbReference type="FunFam" id="1.10.1040.50:FF:000006">
    <property type="entry name" value="Peroxisomal bifunctional enzyme"/>
    <property type="match status" value="1"/>
</dbReference>
<dbReference type="Pfam" id="PF02737">
    <property type="entry name" value="3HCDH_N"/>
    <property type="match status" value="1"/>
</dbReference>
<evidence type="ECO:0000313" key="18">
    <source>
        <dbReference type="EMBL" id="CTQ67012.1"/>
    </source>
</evidence>
<dbReference type="GO" id="GO:0004300">
    <property type="term" value="F:enoyl-CoA hydratase activity"/>
    <property type="evidence" value="ECO:0007669"/>
    <property type="project" value="UniProtKB-ARBA"/>
</dbReference>
<dbReference type="SUPFAM" id="SSF51735">
    <property type="entry name" value="NAD(P)-binding Rossmann-fold domains"/>
    <property type="match status" value="1"/>
</dbReference>
<dbReference type="InterPro" id="IPR006176">
    <property type="entry name" value="3-OHacyl-CoA_DH_NAD-bd"/>
</dbReference>
<protein>
    <submittedName>
        <fullName evidence="18">Fatty acid oxidation complex subunit alpha</fullName>
    </submittedName>
</protein>
<keyword evidence="7" id="KW-0560">Oxidoreductase</keyword>
<dbReference type="InterPro" id="IPR001753">
    <property type="entry name" value="Enoyl-CoA_hydra/iso"/>
</dbReference>
<keyword evidence="9" id="KW-0443">Lipid metabolism</keyword>
<dbReference type="GO" id="GO:0070403">
    <property type="term" value="F:NAD+ binding"/>
    <property type="evidence" value="ECO:0007669"/>
    <property type="project" value="InterPro"/>
</dbReference>
<keyword evidence="11" id="KW-0413">Isomerase</keyword>
<dbReference type="UniPathway" id="UPA00659"/>
<comment type="similarity">
    <text evidence="15">Belongs to the enoyl-CoA hydratase/isomerase family.</text>
</comment>
<dbReference type="PANTHER" id="PTHR23309:SF49">
    <property type="entry name" value="PEROXISOMAL BIFUNCTIONAL ENZYME"/>
    <property type="match status" value="1"/>
</dbReference>
<dbReference type="Gene3D" id="1.10.1040.50">
    <property type="match status" value="1"/>
</dbReference>
<dbReference type="CDD" id="cd06558">
    <property type="entry name" value="crotonase-like"/>
    <property type="match status" value="1"/>
</dbReference>
<reference evidence="19" key="1">
    <citation type="submission" date="2015-07" db="EMBL/GenBank/DDBJ databases">
        <authorList>
            <person name="Rodrigo-Torres Lidia"/>
            <person name="Arahal R.David."/>
        </authorList>
    </citation>
    <scope>NUCLEOTIDE SEQUENCE [LARGE SCALE GENOMIC DNA]</scope>
    <source>
        <strain evidence="19">CECT 5112</strain>
    </source>
</reference>
<evidence type="ECO:0000256" key="4">
    <source>
        <dbReference type="ARBA" id="ARBA00011245"/>
    </source>
</evidence>
<dbReference type="SUPFAM" id="SSF48179">
    <property type="entry name" value="6-phosphogluconate dehydrogenase C-terminal domain-like"/>
    <property type="match status" value="2"/>
</dbReference>
<dbReference type="InterPro" id="IPR036291">
    <property type="entry name" value="NAD(P)-bd_dom_sf"/>
</dbReference>
<feature type="domain" description="3-hydroxyacyl-CoA dehydrogenase NAD binding" evidence="17">
    <location>
        <begin position="294"/>
        <end position="471"/>
    </location>
</feature>
<comment type="pathway">
    <text evidence="2">Lipid metabolism; fatty acid beta-oxidation.</text>
</comment>
<accession>A0A0M6ZXY6</accession>
<evidence type="ECO:0000256" key="13">
    <source>
        <dbReference type="ARBA" id="ARBA00023268"/>
    </source>
</evidence>
<gene>
    <name evidence="18" type="primary">fadJ_1</name>
    <name evidence="18" type="ORF">LAX5112_01178</name>
</gene>
<evidence type="ECO:0000256" key="10">
    <source>
        <dbReference type="ARBA" id="ARBA00023140"/>
    </source>
</evidence>
<evidence type="ECO:0000256" key="3">
    <source>
        <dbReference type="ARBA" id="ARBA00008750"/>
    </source>
</evidence>
<keyword evidence="10" id="KW-0576">Peroxisome</keyword>
<evidence type="ECO:0000256" key="6">
    <source>
        <dbReference type="ARBA" id="ARBA00022963"/>
    </source>
</evidence>
<feature type="domain" description="3-hydroxyacyl-CoA dehydrogenase C-terminal" evidence="16">
    <location>
        <begin position="603"/>
        <end position="688"/>
    </location>
</feature>
<keyword evidence="13" id="KW-0511">Multifunctional enzyme</keyword>
<dbReference type="Pfam" id="PF00725">
    <property type="entry name" value="3HCDH"/>
    <property type="match status" value="2"/>
</dbReference>
<dbReference type="STRING" id="388408.LAX5112_01178"/>
<feature type="domain" description="3-hydroxyacyl-CoA dehydrogenase C-terminal" evidence="16">
    <location>
        <begin position="476"/>
        <end position="569"/>
    </location>
</feature>
<evidence type="ECO:0000259" key="16">
    <source>
        <dbReference type="Pfam" id="PF00725"/>
    </source>
</evidence>
<evidence type="ECO:0000313" key="19">
    <source>
        <dbReference type="Proteomes" id="UP000053235"/>
    </source>
</evidence>
<sequence>MTQSVNLTLEDNIAVIEIANPPVNALSHAVRSGLQDAFRGIAENDAIKAVVVYGAGRTFVAGADIREFGQPPKEPFLPELINEIESCTRPVIASVHGTVLGGGLELALGAHYRIAAPKTKLGLPEVSLGLLPGAGGTQRLPRLVPVAKAINMITSGKPVSAAEALELGLIDQISGNDDMRAAGLAYAKALVEEGAGPRPVSGLPCNAPEDGLFDKARATLAKKARGQIAPQKCIHAIEGAVKLPFAEGLAQERALFRELMDSDQRAALIHAFFSERQVGKLPEIKDVEPRILENVGIIGGGTMGSGIATSALLAGLTVTLIERDAEAVAKAEGTVSKNLAGAVKRGKLSQEKFDAIMAGHFKAGSDYDALAEADLVIEAVFESMDVKKEVFGKLDKICKPGAVLASNTSYLDVDEIAEITSRPADVIGLHFFSPAHVMRLLEIVVGAKTAPDVVATGFALAKRLGKIGVRAGVCDGFIGNRILATYRKAIDGAVLAGASPFDVDRALVDFGLAMGPFAVSDLAGLDIGYMTRQRLAATRDPREVYAEFSDKLCEDGHHGRKTGRGFYDYSGEQPVPNDDILGYISEERAAKGIESRSLSDQEIIDRYMAAMVNEAALVVEEGIAQRPLDVDVTLLNGYGFPRWRGGPMQYADTVGVDKILNDIKRFAEEDDFLWQPAPLLEKLAAEGKTFASLNA</sequence>
<dbReference type="InterPro" id="IPR018376">
    <property type="entry name" value="Enoyl-CoA_hyd/isom_CS"/>
</dbReference>
<dbReference type="SUPFAM" id="SSF52096">
    <property type="entry name" value="ClpP/crotonase"/>
    <property type="match status" value="1"/>
</dbReference>
<dbReference type="GO" id="GO:0016853">
    <property type="term" value="F:isomerase activity"/>
    <property type="evidence" value="ECO:0007669"/>
    <property type="project" value="UniProtKB-KW"/>
</dbReference>
<dbReference type="InterPro" id="IPR029045">
    <property type="entry name" value="ClpP/crotonase-like_dom_sf"/>
</dbReference>
<comment type="subunit">
    <text evidence="4">Monomer.</text>
</comment>
<dbReference type="Gene3D" id="3.90.226.10">
    <property type="entry name" value="2-enoyl-CoA Hydratase, Chain A, domain 1"/>
    <property type="match status" value="1"/>
</dbReference>
<dbReference type="Proteomes" id="UP000053235">
    <property type="component" value="Unassembled WGS sequence"/>
</dbReference>
<evidence type="ECO:0000256" key="14">
    <source>
        <dbReference type="ARBA" id="ARBA00049556"/>
    </source>
</evidence>
<dbReference type="GO" id="GO:0006635">
    <property type="term" value="P:fatty acid beta-oxidation"/>
    <property type="evidence" value="ECO:0007669"/>
    <property type="project" value="UniProtKB-UniPathway"/>
</dbReference>
<dbReference type="RefSeq" id="WP_055671217.1">
    <property type="nucleotide sequence ID" value="NZ_CXWD01000004.1"/>
</dbReference>
<evidence type="ECO:0000256" key="12">
    <source>
        <dbReference type="ARBA" id="ARBA00023239"/>
    </source>
</evidence>
<dbReference type="AlphaFoldDB" id="A0A0M6ZXY6"/>
<dbReference type="Pfam" id="PF00378">
    <property type="entry name" value="ECH_1"/>
    <property type="match status" value="1"/>
</dbReference>
<dbReference type="InterPro" id="IPR006108">
    <property type="entry name" value="3HC_DH_C"/>
</dbReference>
<evidence type="ECO:0000256" key="2">
    <source>
        <dbReference type="ARBA" id="ARBA00005005"/>
    </source>
</evidence>
<evidence type="ECO:0000259" key="17">
    <source>
        <dbReference type="Pfam" id="PF02737"/>
    </source>
</evidence>
<keyword evidence="12" id="KW-0456">Lyase</keyword>
<dbReference type="GO" id="GO:0003857">
    <property type="term" value="F:(3S)-3-hydroxyacyl-CoA dehydrogenase (NAD+) activity"/>
    <property type="evidence" value="ECO:0007669"/>
    <property type="project" value="UniProtKB-EC"/>
</dbReference>
<dbReference type="PROSITE" id="PS00166">
    <property type="entry name" value="ENOYL_COA_HYDRATASE"/>
    <property type="match status" value="1"/>
</dbReference>
<comment type="catalytic activity">
    <reaction evidence="14">
        <text>a (3S)-3-hydroxyacyl-CoA + NAD(+) = a 3-oxoacyl-CoA + NADH + H(+)</text>
        <dbReference type="Rhea" id="RHEA:22432"/>
        <dbReference type="ChEBI" id="CHEBI:15378"/>
        <dbReference type="ChEBI" id="CHEBI:57318"/>
        <dbReference type="ChEBI" id="CHEBI:57540"/>
        <dbReference type="ChEBI" id="CHEBI:57945"/>
        <dbReference type="ChEBI" id="CHEBI:90726"/>
        <dbReference type="EC" id="1.1.1.35"/>
    </reaction>
</comment>
<dbReference type="PANTHER" id="PTHR23309">
    <property type="entry name" value="3-HYDROXYACYL-COA DEHYROGENASE"/>
    <property type="match status" value="1"/>
</dbReference>
<dbReference type="InterPro" id="IPR008927">
    <property type="entry name" value="6-PGluconate_DH-like_C_sf"/>
</dbReference>
<evidence type="ECO:0000256" key="9">
    <source>
        <dbReference type="ARBA" id="ARBA00023098"/>
    </source>
</evidence>
<name>A0A0M6ZXY6_9HYPH</name>
<dbReference type="EMBL" id="CXWD01000004">
    <property type="protein sequence ID" value="CTQ67012.1"/>
    <property type="molecule type" value="Genomic_DNA"/>
</dbReference>
<evidence type="ECO:0000256" key="15">
    <source>
        <dbReference type="RuleBase" id="RU003707"/>
    </source>
</evidence>
<keyword evidence="5" id="KW-0276">Fatty acid metabolism</keyword>
<dbReference type="Gene3D" id="3.40.50.720">
    <property type="entry name" value="NAD(P)-binding Rossmann-like Domain"/>
    <property type="match status" value="1"/>
</dbReference>
<evidence type="ECO:0000256" key="8">
    <source>
        <dbReference type="ARBA" id="ARBA00023027"/>
    </source>
</evidence>
<comment type="similarity">
    <text evidence="3">In the N-terminal section; belongs to the enoyl-CoA hydratase/isomerase family.</text>
</comment>
<keyword evidence="19" id="KW-1185">Reference proteome</keyword>
<organism evidence="18 19">
    <name type="scientific">Roseibium alexandrii</name>
    <dbReference type="NCBI Taxonomy" id="388408"/>
    <lineage>
        <taxon>Bacteria</taxon>
        <taxon>Pseudomonadati</taxon>
        <taxon>Pseudomonadota</taxon>
        <taxon>Alphaproteobacteria</taxon>
        <taxon>Hyphomicrobiales</taxon>
        <taxon>Stappiaceae</taxon>
        <taxon>Roseibium</taxon>
    </lineage>
</organism>
<evidence type="ECO:0000256" key="11">
    <source>
        <dbReference type="ARBA" id="ARBA00023235"/>
    </source>
</evidence>
<evidence type="ECO:0000256" key="7">
    <source>
        <dbReference type="ARBA" id="ARBA00023002"/>
    </source>
</evidence>
<evidence type="ECO:0000256" key="1">
    <source>
        <dbReference type="ARBA" id="ARBA00004275"/>
    </source>
</evidence>